<dbReference type="EMBL" id="JACHEH010000007">
    <property type="protein sequence ID" value="MBB6169483.1"/>
    <property type="molecule type" value="Genomic_DNA"/>
</dbReference>
<evidence type="ECO:0000313" key="2">
    <source>
        <dbReference type="Proteomes" id="UP000588017"/>
    </source>
</evidence>
<evidence type="ECO:0008006" key="3">
    <source>
        <dbReference type="Google" id="ProtNLM"/>
    </source>
</evidence>
<dbReference type="Proteomes" id="UP000588017">
    <property type="component" value="Unassembled WGS sequence"/>
</dbReference>
<keyword evidence="2" id="KW-1185">Reference proteome</keyword>
<evidence type="ECO:0000313" key="1">
    <source>
        <dbReference type="EMBL" id="MBB6169483.1"/>
    </source>
</evidence>
<organism evidence="1 2">
    <name type="scientific">Chelatococcus composti</name>
    <dbReference type="NCBI Taxonomy" id="1743235"/>
    <lineage>
        <taxon>Bacteria</taxon>
        <taxon>Pseudomonadati</taxon>
        <taxon>Pseudomonadota</taxon>
        <taxon>Alphaproteobacteria</taxon>
        <taxon>Hyphomicrobiales</taxon>
        <taxon>Chelatococcaceae</taxon>
        <taxon>Chelatococcus</taxon>
    </lineage>
</organism>
<proteinExistence type="predicted"/>
<comment type="caution">
    <text evidence="1">The sequence shown here is derived from an EMBL/GenBank/DDBJ whole genome shotgun (WGS) entry which is preliminary data.</text>
</comment>
<accession>A0A841KJB6</accession>
<dbReference type="RefSeq" id="WP_183335866.1">
    <property type="nucleotide sequence ID" value="NZ_BMHX01000007.1"/>
</dbReference>
<dbReference type="AlphaFoldDB" id="A0A841KJB6"/>
<sequence>MARRIFARLADPASKLPMPDRDFRLFPAEGTMVDADDPFWMACLADGSIVEAGLPDEGAEKAPASKTKR</sequence>
<protein>
    <recommendedName>
        <fullName evidence="3">DUF2635 domain-containing protein</fullName>
    </recommendedName>
</protein>
<reference evidence="1 2" key="1">
    <citation type="submission" date="2020-08" db="EMBL/GenBank/DDBJ databases">
        <title>Genomic Encyclopedia of Type Strains, Phase IV (KMG-IV): sequencing the most valuable type-strain genomes for metagenomic binning, comparative biology and taxonomic classification.</title>
        <authorList>
            <person name="Goeker M."/>
        </authorList>
    </citation>
    <scope>NUCLEOTIDE SEQUENCE [LARGE SCALE GENOMIC DNA]</scope>
    <source>
        <strain evidence="1 2">DSM 101465</strain>
    </source>
</reference>
<name>A0A841KJB6_9HYPH</name>
<gene>
    <name evidence="1" type="ORF">HNQ73_003125</name>
</gene>